<dbReference type="OrthoDB" id="5422579at2759"/>
<sequence length="597" mass="68447">MSDDTMPQTPALGLWPTELLEAILSNLSSTADLKQVRLVNKRFAEIAARRIFDEVHIALFLECIERLENISQSEKLAPLVKRLVYHGDLLPPYTSQNGWERSIDARPSLDSRLREIRRDGSLSLRLKDEKETKLQEEHDKIPRHSFTPQELTEHYARYCRLQRHQEHWGERSRKRLTAAVCRLKNLEGATVQRHQLGTSSARTMPVWGRMWDEIKQSPDNWTFRNSKYTREYEPQWAEDPTGALVQYTDWEGVVQTNDLLWAVSKRSENPENKPITSLGFYTPSVLFWQCIHINGLGWDEKRIDLYKPAFTHATKLHVEVDYDISDEGVQSIPGLLHPLLQAAEKLEELILSFQEINNSGPYALESWSDGLIPFHENQTRWTRLHTLELGICTTERHLTHLLEQHAPTLRNLILADCSLREGTGTWASLITKIPKMLKLDKIYFAGLYDSTFADRDYCLFEVPEGTEYEKEIIDYCLHGGDVVPHIDPRDWNAAHRHDGKKVRLHYGSPTLSEIEDDGSWGDIDDEDDVIDEDGDYAVGGDGDWVDEDSDDSLEFEQYDFDAPHPHHPTPGTMSALDVMGVAALLNLGGNPERAGFF</sequence>
<protein>
    <recommendedName>
        <fullName evidence="3">F-box domain-containing protein</fullName>
    </recommendedName>
</protein>
<evidence type="ECO:0000313" key="2">
    <source>
        <dbReference type="Proteomes" id="UP000799776"/>
    </source>
</evidence>
<keyword evidence="2" id="KW-1185">Reference proteome</keyword>
<name>A0A9P4LYW3_9PEZI</name>
<dbReference type="EMBL" id="ML978720">
    <property type="protein sequence ID" value="KAF2087496.1"/>
    <property type="molecule type" value="Genomic_DNA"/>
</dbReference>
<evidence type="ECO:0000313" key="1">
    <source>
        <dbReference type="EMBL" id="KAF2087496.1"/>
    </source>
</evidence>
<dbReference type="AlphaFoldDB" id="A0A9P4LYW3"/>
<proteinExistence type="predicted"/>
<dbReference type="SUPFAM" id="SSF81383">
    <property type="entry name" value="F-box domain"/>
    <property type="match status" value="1"/>
</dbReference>
<gene>
    <name evidence="1" type="ORF">K490DRAFT_57099</name>
</gene>
<dbReference type="Proteomes" id="UP000799776">
    <property type="component" value="Unassembled WGS sequence"/>
</dbReference>
<reference evidence="1" key="1">
    <citation type="journal article" date="2020" name="Stud. Mycol.">
        <title>101 Dothideomycetes genomes: a test case for predicting lifestyles and emergence of pathogens.</title>
        <authorList>
            <person name="Haridas S."/>
            <person name="Albert R."/>
            <person name="Binder M."/>
            <person name="Bloem J."/>
            <person name="Labutti K."/>
            <person name="Salamov A."/>
            <person name="Andreopoulos B."/>
            <person name="Baker S."/>
            <person name="Barry K."/>
            <person name="Bills G."/>
            <person name="Bluhm B."/>
            <person name="Cannon C."/>
            <person name="Castanera R."/>
            <person name="Culley D."/>
            <person name="Daum C."/>
            <person name="Ezra D."/>
            <person name="Gonzalez J."/>
            <person name="Henrissat B."/>
            <person name="Kuo A."/>
            <person name="Liang C."/>
            <person name="Lipzen A."/>
            <person name="Lutzoni F."/>
            <person name="Magnuson J."/>
            <person name="Mondo S."/>
            <person name="Nolan M."/>
            <person name="Ohm R."/>
            <person name="Pangilinan J."/>
            <person name="Park H.-J."/>
            <person name="Ramirez L."/>
            <person name="Alfaro M."/>
            <person name="Sun H."/>
            <person name="Tritt A."/>
            <person name="Yoshinaga Y."/>
            <person name="Zwiers L.-H."/>
            <person name="Turgeon B."/>
            <person name="Goodwin S."/>
            <person name="Spatafora J."/>
            <person name="Crous P."/>
            <person name="Grigoriev I."/>
        </authorList>
    </citation>
    <scope>NUCLEOTIDE SEQUENCE</scope>
    <source>
        <strain evidence="1">CBS 121410</strain>
    </source>
</reference>
<accession>A0A9P4LYW3</accession>
<comment type="caution">
    <text evidence="1">The sequence shown here is derived from an EMBL/GenBank/DDBJ whole genome shotgun (WGS) entry which is preliminary data.</text>
</comment>
<dbReference type="SUPFAM" id="SSF52047">
    <property type="entry name" value="RNI-like"/>
    <property type="match status" value="1"/>
</dbReference>
<organism evidence="1 2">
    <name type="scientific">Saccharata proteae CBS 121410</name>
    <dbReference type="NCBI Taxonomy" id="1314787"/>
    <lineage>
        <taxon>Eukaryota</taxon>
        <taxon>Fungi</taxon>
        <taxon>Dikarya</taxon>
        <taxon>Ascomycota</taxon>
        <taxon>Pezizomycotina</taxon>
        <taxon>Dothideomycetes</taxon>
        <taxon>Dothideomycetes incertae sedis</taxon>
        <taxon>Botryosphaeriales</taxon>
        <taxon>Saccharataceae</taxon>
        <taxon>Saccharata</taxon>
    </lineage>
</organism>
<evidence type="ECO:0008006" key="3">
    <source>
        <dbReference type="Google" id="ProtNLM"/>
    </source>
</evidence>
<dbReference type="InterPro" id="IPR036047">
    <property type="entry name" value="F-box-like_dom_sf"/>
</dbReference>